<protein>
    <submittedName>
        <fullName evidence="2">Uncharacterized protein</fullName>
    </submittedName>
</protein>
<organism evidence="2 3">
    <name type="scientific">Saltatorellus ferox</name>
    <dbReference type="NCBI Taxonomy" id="2528018"/>
    <lineage>
        <taxon>Bacteria</taxon>
        <taxon>Pseudomonadati</taxon>
        <taxon>Planctomycetota</taxon>
        <taxon>Planctomycetia</taxon>
        <taxon>Planctomycetia incertae sedis</taxon>
        <taxon>Saltatorellus</taxon>
    </lineage>
</organism>
<keyword evidence="3" id="KW-1185">Reference proteome</keyword>
<name>A0A518EP47_9BACT</name>
<evidence type="ECO:0000313" key="2">
    <source>
        <dbReference type="EMBL" id="QDV05859.1"/>
    </source>
</evidence>
<keyword evidence="1" id="KW-1133">Transmembrane helix</keyword>
<sequence>MVGGMITEADGLMDLLAFDLQEAMGSGTKLEVLLPFPAGLLALLVLAGASRGTVHSKAFARSVDLDGVVALPVLGEPAGGRSGETASGDET</sequence>
<gene>
    <name evidence="2" type="ORF">Poly30_13620</name>
</gene>
<dbReference type="AlphaFoldDB" id="A0A518EP47"/>
<keyword evidence="1" id="KW-0812">Transmembrane</keyword>
<dbReference type="Proteomes" id="UP000320390">
    <property type="component" value="Chromosome"/>
</dbReference>
<keyword evidence="1" id="KW-0472">Membrane</keyword>
<evidence type="ECO:0000313" key="3">
    <source>
        <dbReference type="Proteomes" id="UP000320390"/>
    </source>
</evidence>
<accession>A0A518EP47</accession>
<dbReference type="EMBL" id="CP036434">
    <property type="protein sequence ID" value="QDV05859.1"/>
    <property type="molecule type" value="Genomic_DNA"/>
</dbReference>
<evidence type="ECO:0000256" key="1">
    <source>
        <dbReference type="SAM" id="Phobius"/>
    </source>
</evidence>
<proteinExistence type="predicted"/>
<feature type="transmembrane region" description="Helical" evidence="1">
    <location>
        <begin position="32"/>
        <end position="49"/>
    </location>
</feature>
<reference evidence="2 3" key="1">
    <citation type="submission" date="2019-02" db="EMBL/GenBank/DDBJ databases">
        <title>Deep-cultivation of Planctomycetes and their phenomic and genomic characterization uncovers novel biology.</title>
        <authorList>
            <person name="Wiegand S."/>
            <person name="Jogler M."/>
            <person name="Boedeker C."/>
            <person name="Pinto D."/>
            <person name="Vollmers J."/>
            <person name="Rivas-Marin E."/>
            <person name="Kohn T."/>
            <person name="Peeters S.H."/>
            <person name="Heuer A."/>
            <person name="Rast P."/>
            <person name="Oberbeckmann S."/>
            <person name="Bunk B."/>
            <person name="Jeske O."/>
            <person name="Meyerdierks A."/>
            <person name="Storesund J.E."/>
            <person name="Kallscheuer N."/>
            <person name="Luecker S."/>
            <person name="Lage O.M."/>
            <person name="Pohl T."/>
            <person name="Merkel B.J."/>
            <person name="Hornburger P."/>
            <person name="Mueller R.-W."/>
            <person name="Bruemmer F."/>
            <person name="Labrenz M."/>
            <person name="Spormann A.M."/>
            <person name="Op den Camp H."/>
            <person name="Overmann J."/>
            <person name="Amann R."/>
            <person name="Jetten M.S.M."/>
            <person name="Mascher T."/>
            <person name="Medema M.H."/>
            <person name="Devos D.P."/>
            <person name="Kaster A.-K."/>
            <person name="Ovreas L."/>
            <person name="Rohde M."/>
            <person name="Galperin M.Y."/>
            <person name="Jogler C."/>
        </authorList>
    </citation>
    <scope>NUCLEOTIDE SEQUENCE [LARGE SCALE GENOMIC DNA]</scope>
    <source>
        <strain evidence="2 3">Poly30</strain>
    </source>
</reference>